<evidence type="ECO:0000256" key="1">
    <source>
        <dbReference type="SAM" id="MobiDB-lite"/>
    </source>
</evidence>
<comment type="caution">
    <text evidence="4">The sequence shown here is derived from an EMBL/GenBank/DDBJ whole genome shotgun (WGS) entry which is preliminary data.</text>
</comment>
<evidence type="ECO:0000313" key="5">
    <source>
        <dbReference type="Proteomes" id="UP001595816"/>
    </source>
</evidence>
<dbReference type="Pfam" id="PF11203">
    <property type="entry name" value="EccE"/>
    <property type="match status" value="1"/>
</dbReference>
<dbReference type="Proteomes" id="UP001595816">
    <property type="component" value="Unassembled WGS sequence"/>
</dbReference>
<dbReference type="EMBL" id="JBHSAY010000009">
    <property type="protein sequence ID" value="MFC4132246.1"/>
    <property type="molecule type" value="Genomic_DNA"/>
</dbReference>
<feature type="transmembrane region" description="Helical" evidence="2">
    <location>
        <begin position="98"/>
        <end position="116"/>
    </location>
</feature>
<sequence>MTGAGWAQSAENLAAGPPLPVQQARPATDVDAAHIARAQALAAPRAEAREAAYAALAAAQAAAAAPPAPVEQQPAATVRPSPAPAIVSPGVRRPRRAVLVQIMCWQLGLIAGVVALRQPWPLAIAVITVAAAFIAVTAIPVRGRRAYQWLVLWLGFVRRDRDRDLTDQAGAALLRFLAPEAVTVPGELFMVSRAAGATAVLQPTGEPGAIPSATDLLPGAGEAVAFAVQVVRHAGTDRSRPPRTWIALEARRTVDVHRDPDVHRVLSNAVRRVLRRLRQEGLPARVLVEHEVLSTLAALAHVNAGRGQIRETWRHWRSGPITQITFRIGDAAALADQLPVLAPGVAVTLAVTAHRRPGRAEAATEAVVRLAALDHGAVEKAAVEFERIAGERGVEVERLDGRHGKGVAATLPIGGPDR</sequence>
<keyword evidence="2" id="KW-1133">Transmembrane helix</keyword>
<dbReference type="RefSeq" id="WP_253753599.1">
    <property type="nucleotide sequence ID" value="NZ_JAMZDZ010000001.1"/>
</dbReference>
<organism evidence="4 5">
    <name type="scientific">Hamadaea flava</name>
    <dbReference type="NCBI Taxonomy" id="1742688"/>
    <lineage>
        <taxon>Bacteria</taxon>
        <taxon>Bacillati</taxon>
        <taxon>Actinomycetota</taxon>
        <taxon>Actinomycetes</taxon>
        <taxon>Micromonosporales</taxon>
        <taxon>Micromonosporaceae</taxon>
        <taxon>Hamadaea</taxon>
    </lineage>
</organism>
<feature type="domain" description="Type VII secretion system protein EccE" evidence="3">
    <location>
        <begin position="260"/>
        <end position="328"/>
    </location>
</feature>
<evidence type="ECO:0000313" key="4">
    <source>
        <dbReference type="EMBL" id="MFC4132246.1"/>
    </source>
</evidence>
<keyword evidence="5" id="KW-1185">Reference proteome</keyword>
<proteinExistence type="predicted"/>
<protein>
    <submittedName>
        <fullName evidence="4">Type VII secretion protein EccE</fullName>
    </submittedName>
</protein>
<name>A0ABV8LP82_9ACTN</name>
<evidence type="ECO:0000256" key="2">
    <source>
        <dbReference type="SAM" id="Phobius"/>
    </source>
</evidence>
<keyword evidence="2" id="KW-0472">Membrane</keyword>
<accession>A0ABV8LP82</accession>
<reference evidence="5" key="1">
    <citation type="journal article" date="2019" name="Int. J. Syst. Evol. Microbiol.">
        <title>The Global Catalogue of Microorganisms (GCM) 10K type strain sequencing project: providing services to taxonomists for standard genome sequencing and annotation.</title>
        <authorList>
            <consortium name="The Broad Institute Genomics Platform"/>
            <consortium name="The Broad Institute Genome Sequencing Center for Infectious Disease"/>
            <person name="Wu L."/>
            <person name="Ma J."/>
        </authorList>
    </citation>
    <scope>NUCLEOTIDE SEQUENCE [LARGE SCALE GENOMIC DNA]</scope>
    <source>
        <strain evidence="5">CGMCC 4.7289</strain>
    </source>
</reference>
<keyword evidence="2" id="KW-0812">Transmembrane</keyword>
<dbReference type="InterPro" id="IPR050051">
    <property type="entry name" value="EccE_dom"/>
</dbReference>
<feature type="transmembrane region" description="Helical" evidence="2">
    <location>
        <begin position="122"/>
        <end position="141"/>
    </location>
</feature>
<gene>
    <name evidence="4" type="ORF">ACFOZ4_16700</name>
</gene>
<evidence type="ECO:0000259" key="3">
    <source>
        <dbReference type="Pfam" id="PF11203"/>
    </source>
</evidence>
<feature type="region of interest" description="Disordered" evidence="1">
    <location>
        <begin position="1"/>
        <end position="27"/>
    </location>
</feature>